<sequence>MTYSLGCRAPLQSRFPPVLRSGNIEAGAGAARGAAKPRLSGLSRGVNYTSYVPSAIARRAVATARAEARDGLRSGCWRRVEKVAGTGGGSGRSRGGEAGAFRASPVCCKNAAQCP</sequence>
<organism evidence="1 2">
    <name type="scientific">Azoarcus sp. (strain BH72)</name>
    <dbReference type="NCBI Taxonomy" id="418699"/>
    <lineage>
        <taxon>Bacteria</taxon>
        <taxon>Pseudomonadati</taxon>
        <taxon>Pseudomonadota</taxon>
        <taxon>Betaproteobacteria</taxon>
        <taxon>Rhodocyclales</taxon>
        <taxon>Zoogloeaceae</taxon>
        <taxon>Azoarcus</taxon>
    </lineage>
</organism>
<name>A1KC45_AZOSB</name>
<proteinExistence type="predicted"/>
<keyword evidence="2" id="KW-1185">Reference proteome</keyword>
<reference evidence="1 2" key="1">
    <citation type="journal article" date="2006" name="Nat. Biotechnol.">
        <title>Complete genome of the mutualistic, N2-fixing grass endophyte Azoarcus sp. strain BH72.</title>
        <authorList>
            <person name="Krause A."/>
            <person name="Ramakumar A."/>
            <person name="Bartels D."/>
            <person name="Battistoni F."/>
            <person name="Bekel T."/>
            <person name="Boch J."/>
            <person name="Boehm M."/>
            <person name="Friedrich F."/>
            <person name="Hurek T."/>
            <person name="Krause L."/>
            <person name="Linke B."/>
            <person name="McHardy A.C."/>
            <person name="Sarkar A."/>
            <person name="Schneiker S."/>
            <person name="Syed A.A."/>
            <person name="Thauer R."/>
            <person name="Vorhoelter F.-J."/>
            <person name="Weidner S."/>
            <person name="Puehler A."/>
            <person name="Reinhold-Hurek B."/>
            <person name="Kaiser O."/>
            <person name="Goesmann A."/>
        </authorList>
    </citation>
    <scope>NUCLEOTIDE SEQUENCE [LARGE SCALE GENOMIC DNA]</scope>
    <source>
        <strain evidence="1 2">BH72</strain>
    </source>
</reference>
<gene>
    <name evidence="1" type="ordered locus">azo3785</name>
</gene>
<protein>
    <submittedName>
        <fullName evidence="1">Uncharacterized protein</fullName>
    </submittedName>
</protein>
<dbReference type="EMBL" id="AM406670">
    <property type="protein sequence ID" value="CAL96401.1"/>
    <property type="molecule type" value="Genomic_DNA"/>
</dbReference>
<dbReference type="Proteomes" id="UP000002588">
    <property type="component" value="Chromosome"/>
</dbReference>
<dbReference type="STRING" id="62928.azo3785"/>
<accession>A1KC45</accession>
<evidence type="ECO:0000313" key="1">
    <source>
        <dbReference type="EMBL" id="CAL96401.1"/>
    </source>
</evidence>
<evidence type="ECO:0000313" key="2">
    <source>
        <dbReference type="Proteomes" id="UP000002588"/>
    </source>
</evidence>
<dbReference type="HOGENOM" id="CLU_2103987_0_0_4"/>
<dbReference type="KEGG" id="azo:azo3785"/>
<dbReference type="AlphaFoldDB" id="A1KC45"/>